<dbReference type="CDD" id="cd06225">
    <property type="entry name" value="HAMP"/>
    <property type="match status" value="1"/>
</dbReference>
<dbReference type="KEGG" id="hch:HCH_02458"/>
<evidence type="ECO:0000259" key="10">
    <source>
        <dbReference type="PROSITE" id="PS50885"/>
    </source>
</evidence>
<dbReference type="InterPro" id="IPR003660">
    <property type="entry name" value="HAMP_dom"/>
</dbReference>
<dbReference type="RefSeq" id="WP_011396334.1">
    <property type="nucleotide sequence ID" value="NC_007645.1"/>
</dbReference>
<name>Q2SJA9_HAHCH</name>
<feature type="domain" description="HAMP" evidence="10">
    <location>
        <begin position="234"/>
        <end position="287"/>
    </location>
</feature>
<comment type="similarity">
    <text evidence="4">Belongs to the methyl-accepting chemotaxis (MCP) protein family.</text>
</comment>
<feature type="transmembrane region" description="Helical" evidence="7">
    <location>
        <begin position="6"/>
        <end position="28"/>
    </location>
</feature>
<evidence type="ECO:0000313" key="11">
    <source>
        <dbReference type="EMBL" id="ABC29265.1"/>
    </source>
</evidence>
<evidence type="ECO:0000259" key="9">
    <source>
        <dbReference type="PROSITE" id="PS50192"/>
    </source>
</evidence>
<dbReference type="eggNOG" id="COG0840">
    <property type="taxonomic scope" value="Bacteria"/>
</dbReference>
<keyword evidence="12" id="KW-1185">Reference proteome</keyword>
<protein>
    <submittedName>
        <fullName evidence="11">Methyl-accepting chemotaxis protein</fullName>
    </submittedName>
</protein>
<dbReference type="InterPro" id="IPR004089">
    <property type="entry name" value="MCPsignal_dom"/>
</dbReference>
<feature type="domain" description="Methyl-accepting transducer" evidence="8">
    <location>
        <begin position="292"/>
        <end position="528"/>
    </location>
</feature>
<evidence type="ECO:0000256" key="7">
    <source>
        <dbReference type="SAM" id="Phobius"/>
    </source>
</evidence>
<dbReference type="GO" id="GO:0006935">
    <property type="term" value="P:chemotaxis"/>
    <property type="evidence" value="ECO:0007669"/>
    <property type="project" value="UniProtKB-ARBA"/>
</dbReference>
<evidence type="ECO:0000256" key="2">
    <source>
        <dbReference type="ARBA" id="ARBA00022519"/>
    </source>
</evidence>
<evidence type="ECO:0000313" key="12">
    <source>
        <dbReference type="Proteomes" id="UP000000238"/>
    </source>
</evidence>
<keyword evidence="6" id="KW-0175">Coiled coil</keyword>
<organism evidence="11 12">
    <name type="scientific">Hahella chejuensis (strain KCTC 2396)</name>
    <dbReference type="NCBI Taxonomy" id="349521"/>
    <lineage>
        <taxon>Bacteria</taxon>
        <taxon>Pseudomonadati</taxon>
        <taxon>Pseudomonadota</taxon>
        <taxon>Gammaproteobacteria</taxon>
        <taxon>Oceanospirillales</taxon>
        <taxon>Hahellaceae</taxon>
        <taxon>Hahella</taxon>
    </lineage>
</organism>
<keyword evidence="7" id="KW-0472">Membrane</keyword>
<dbReference type="FunFam" id="1.10.287.950:FF:000001">
    <property type="entry name" value="Methyl-accepting chemotaxis sensory transducer"/>
    <property type="match status" value="1"/>
</dbReference>
<dbReference type="EMBL" id="CP000155">
    <property type="protein sequence ID" value="ABC29265.1"/>
    <property type="molecule type" value="Genomic_DNA"/>
</dbReference>
<dbReference type="GO" id="GO:0007165">
    <property type="term" value="P:signal transduction"/>
    <property type="evidence" value="ECO:0007669"/>
    <property type="project" value="UniProtKB-KW"/>
</dbReference>
<evidence type="ECO:0000256" key="6">
    <source>
        <dbReference type="SAM" id="Coils"/>
    </source>
</evidence>
<accession>Q2SJA9</accession>
<dbReference type="PANTHER" id="PTHR32089">
    <property type="entry name" value="METHYL-ACCEPTING CHEMOTAXIS PROTEIN MCPB"/>
    <property type="match status" value="1"/>
</dbReference>
<dbReference type="OrthoDB" id="5613951at2"/>
<dbReference type="CDD" id="cd11386">
    <property type="entry name" value="MCP_signal"/>
    <property type="match status" value="1"/>
</dbReference>
<reference evidence="11 12" key="1">
    <citation type="journal article" date="2005" name="Nucleic Acids Res.">
        <title>Genomic blueprint of Hahella chejuensis, a marine microbe producing an algicidal agent.</title>
        <authorList>
            <person name="Jeong H."/>
            <person name="Yim J.H."/>
            <person name="Lee C."/>
            <person name="Choi S.-H."/>
            <person name="Park Y.K."/>
            <person name="Yoon S.H."/>
            <person name="Hur C.-G."/>
            <person name="Kang H.-Y."/>
            <person name="Kim D."/>
            <person name="Lee H.H."/>
            <person name="Park K.H."/>
            <person name="Park S.-H."/>
            <person name="Park H.-S."/>
            <person name="Lee H.K."/>
            <person name="Oh T.K."/>
            <person name="Kim J.F."/>
        </authorList>
    </citation>
    <scope>NUCLEOTIDE SEQUENCE [LARGE SCALE GENOMIC DNA]</scope>
    <source>
        <strain evidence="11 12">KCTC 2396</strain>
    </source>
</reference>
<evidence type="ECO:0000256" key="5">
    <source>
        <dbReference type="PROSITE-ProRule" id="PRU00284"/>
    </source>
</evidence>
<dbReference type="SMART" id="SM00283">
    <property type="entry name" value="MA"/>
    <property type="match status" value="1"/>
</dbReference>
<dbReference type="Gene3D" id="1.10.287.950">
    <property type="entry name" value="Methyl-accepting chemotaxis protein"/>
    <property type="match status" value="1"/>
</dbReference>
<dbReference type="PANTHER" id="PTHR32089:SF41">
    <property type="entry name" value="METHYL-ACCEPTING CHEMOTAXIS PROTEIN"/>
    <property type="match status" value="1"/>
</dbReference>
<keyword evidence="7" id="KW-1133">Transmembrane helix</keyword>
<evidence type="ECO:0000259" key="8">
    <source>
        <dbReference type="PROSITE" id="PS50111"/>
    </source>
</evidence>
<comment type="subcellular location">
    <subcellularLocation>
        <location evidence="1">Cell inner membrane</location>
        <topology evidence="1">Multi-pass membrane protein</topology>
    </subcellularLocation>
</comment>
<evidence type="ECO:0000256" key="4">
    <source>
        <dbReference type="ARBA" id="ARBA00029447"/>
    </source>
</evidence>
<keyword evidence="2" id="KW-1003">Cell membrane</keyword>
<feature type="transmembrane region" description="Helical" evidence="7">
    <location>
        <begin position="210"/>
        <end position="232"/>
    </location>
</feature>
<dbReference type="InterPro" id="IPR000727">
    <property type="entry name" value="T_SNARE_dom"/>
</dbReference>
<dbReference type="SUPFAM" id="SSF58104">
    <property type="entry name" value="Methyl-accepting chemotaxis protein (MCP) signaling domain"/>
    <property type="match status" value="1"/>
</dbReference>
<dbReference type="PROSITE" id="PS50885">
    <property type="entry name" value="HAMP"/>
    <property type="match status" value="1"/>
</dbReference>
<dbReference type="Pfam" id="PF00015">
    <property type="entry name" value="MCPsignal"/>
    <property type="match status" value="1"/>
</dbReference>
<keyword evidence="7" id="KW-0812">Transmembrane</keyword>
<evidence type="ECO:0000256" key="1">
    <source>
        <dbReference type="ARBA" id="ARBA00004429"/>
    </source>
</evidence>
<dbReference type="PROSITE" id="PS50192">
    <property type="entry name" value="T_SNARE"/>
    <property type="match status" value="1"/>
</dbReference>
<dbReference type="SMART" id="SM00304">
    <property type="entry name" value="HAMP"/>
    <property type="match status" value="1"/>
</dbReference>
<gene>
    <name evidence="11" type="ordered locus">HCH_02458</name>
</gene>
<sequence>MKIRPLFLTIFGVIIASTLANFLLAFYLRSEVSSLKQTTENRYASYQRADELRQSSDDLTRLARTYVVTGESKYKDMYQAVLDIRNGVKSRPEEYHRIYWDLVLNAGDKPKPDGDMISLQKMMENLGFSKKEFDLLKEAQNNSDGLVNLEVEAMKAVESGNPERARELMHGQDYHREKAKIMRPIDEFFKALEARTSQQLSGIQNTVSDIILALICFLILLTSAAIVGYLVVLKKIERPVLSLYRLIGDVEKNADLTLRSDYGSQDEIGMMAKGFNSLVGRFRDILGDARSLISHVADDSSIVARLTADSNARIERQANETDMVATAITEMTAAMEEVAASTNEAKTSVAEATEYAATANGVGRQSINNMKRLKTCFDDASGQVNALSQEFSQIENVLQVIKSIAEQTNLLALNAAIEAARAGEQGRGFAVVADEVRTLAKRTQESTGEIESNIAKLREGMDNTVTSMSNGLGEVSRSSESVAQTMKSLEQIASSIDAINNLSLQIASATEEQSATIGSIDQSVGAVRDLAEETTQDLRALEEKAKSLSQLTRGLQSKIQVFKLP</sequence>
<keyword evidence="3 5" id="KW-0807">Transducer</keyword>
<proteinExistence type="inferred from homology"/>
<dbReference type="Proteomes" id="UP000000238">
    <property type="component" value="Chromosome"/>
</dbReference>
<dbReference type="HOGENOM" id="CLU_000445_107_27_6"/>
<feature type="domain" description="T-SNARE coiled-coil homology" evidence="9">
    <location>
        <begin position="479"/>
        <end position="541"/>
    </location>
</feature>
<dbReference type="AlphaFoldDB" id="Q2SJA9"/>
<dbReference type="GO" id="GO:0005886">
    <property type="term" value="C:plasma membrane"/>
    <property type="evidence" value="ECO:0007669"/>
    <property type="project" value="UniProtKB-SubCell"/>
</dbReference>
<dbReference type="STRING" id="349521.HCH_02458"/>
<dbReference type="PROSITE" id="PS50111">
    <property type="entry name" value="CHEMOTAXIS_TRANSDUC_2"/>
    <property type="match status" value="1"/>
</dbReference>
<feature type="coiled-coil region" evidence="6">
    <location>
        <begin position="524"/>
        <end position="558"/>
    </location>
</feature>
<keyword evidence="2" id="KW-0997">Cell inner membrane</keyword>
<evidence type="ECO:0000256" key="3">
    <source>
        <dbReference type="ARBA" id="ARBA00023224"/>
    </source>
</evidence>